<reference evidence="2 3" key="1">
    <citation type="submission" date="2016-10" db="EMBL/GenBank/DDBJ databases">
        <authorList>
            <person name="de Groot N.N."/>
        </authorList>
    </citation>
    <scope>NUCLEOTIDE SEQUENCE [LARGE SCALE GENOMIC DNA]</scope>
    <source>
        <strain evidence="2 3">CGMCC 1.7054</strain>
    </source>
</reference>
<dbReference type="CDD" id="cd04301">
    <property type="entry name" value="NAT_SF"/>
    <property type="match status" value="1"/>
</dbReference>
<dbReference type="EMBL" id="FPCG01000001">
    <property type="protein sequence ID" value="SFV20076.1"/>
    <property type="molecule type" value="Genomic_DNA"/>
</dbReference>
<dbReference type="InterPro" id="IPR016181">
    <property type="entry name" value="Acyl_CoA_acyltransferase"/>
</dbReference>
<dbReference type="InterPro" id="IPR045057">
    <property type="entry name" value="Gcn5-rel_NAT"/>
</dbReference>
<dbReference type="Pfam" id="PF14542">
    <property type="entry name" value="Acetyltransf_CG"/>
    <property type="match status" value="1"/>
</dbReference>
<protein>
    <recommendedName>
        <fullName evidence="1">N-acetyltransferase domain-containing protein</fullName>
    </recommendedName>
</protein>
<dbReference type="InterPro" id="IPR031165">
    <property type="entry name" value="GNAT_YJDJ"/>
</dbReference>
<evidence type="ECO:0000313" key="2">
    <source>
        <dbReference type="EMBL" id="SFV20076.1"/>
    </source>
</evidence>
<evidence type="ECO:0000313" key="3">
    <source>
        <dbReference type="Proteomes" id="UP000198881"/>
    </source>
</evidence>
<dbReference type="Gene3D" id="3.40.630.30">
    <property type="match status" value="1"/>
</dbReference>
<keyword evidence="3" id="KW-1185">Reference proteome</keyword>
<dbReference type="STRING" id="574650.SAMN04487966_10192"/>
<dbReference type="Proteomes" id="UP000198881">
    <property type="component" value="Unassembled WGS sequence"/>
</dbReference>
<proteinExistence type="predicted"/>
<evidence type="ECO:0000259" key="1">
    <source>
        <dbReference type="PROSITE" id="PS51729"/>
    </source>
</evidence>
<dbReference type="SUPFAM" id="SSF55729">
    <property type="entry name" value="Acyl-CoA N-acyltransferases (Nat)"/>
    <property type="match status" value="1"/>
</dbReference>
<dbReference type="PROSITE" id="PS51729">
    <property type="entry name" value="GNAT_YJDJ"/>
    <property type="match status" value="1"/>
</dbReference>
<sequence length="117" mass="13517">MTASQASDTPKIVHDGLRVLRDPDRGRYELWQDDQYIGFLGYTVDETTGADGLRESVVRLQHTIIDEKFGRRGYARALVTMVLDRLKAEGDSISPECSYVEDYLQRYPEYQEMVHEL</sequence>
<name>A0A1I7MDS7_9MICC</name>
<dbReference type="PANTHER" id="PTHR31435:SF9">
    <property type="entry name" value="PROTEIN NATD1"/>
    <property type="match status" value="1"/>
</dbReference>
<gene>
    <name evidence="2" type="ORF">SAMN04487966_10192</name>
</gene>
<feature type="domain" description="N-acetyltransferase" evidence="1">
    <location>
        <begin position="20"/>
        <end position="115"/>
    </location>
</feature>
<organism evidence="2 3">
    <name type="scientific">Micrococcus terreus</name>
    <dbReference type="NCBI Taxonomy" id="574650"/>
    <lineage>
        <taxon>Bacteria</taxon>
        <taxon>Bacillati</taxon>
        <taxon>Actinomycetota</taxon>
        <taxon>Actinomycetes</taxon>
        <taxon>Micrococcales</taxon>
        <taxon>Micrococcaceae</taxon>
        <taxon>Micrococcus</taxon>
    </lineage>
</organism>
<dbReference type="OrthoDB" id="5405911at2"/>
<dbReference type="PANTHER" id="PTHR31435">
    <property type="entry name" value="PROTEIN NATD1"/>
    <property type="match status" value="1"/>
</dbReference>
<accession>A0A1I7MDS7</accession>
<dbReference type="RefSeq" id="WP_091692773.1">
    <property type="nucleotide sequence ID" value="NZ_CBDRLN010000003.1"/>
</dbReference>
<dbReference type="AlphaFoldDB" id="A0A1I7MDS7"/>